<dbReference type="EMBL" id="FNPK01000009">
    <property type="protein sequence ID" value="SDY39311.1"/>
    <property type="molecule type" value="Genomic_DNA"/>
</dbReference>
<keyword evidence="2" id="KW-1185">Reference proteome</keyword>
<evidence type="ECO:0000313" key="2">
    <source>
        <dbReference type="Proteomes" id="UP000199035"/>
    </source>
</evidence>
<evidence type="ECO:0000313" key="1">
    <source>
        <dbReference type="EMBL" id="SDY39311.1"/>
    </source>
</evidence>
<accession>A0A1H3JHA6</accession>
<sequence length="111" mass="12730">MMFQSLLEQFQALPSGTDSFKQLKNHCEQQIKTADLALEQTALFLIYGFAKNYVLLYEDQAVTAQFSNAAKTQLLTYMQQLNLALATQDKALILERLNQVTQDYMHSSRVF</sequence>
<dbReference type="AlphaFoldDB" id="A0A1H3JHA6"/>
<reference evidence="2" key="1">
    <citation type="submission" date="2016-10" db="EMBL/GenBank/DDBJ databases">
        <authorList>
            <person name="Varghese N."/>
            <person name="Submissions S."/>
        </authorList>
    </citation>
    <scope>NUCLEOTIDE SEQUENCE [LARGE SCALE GENOMIC DNA]</scope>
    <source>
        <strain evidence="2">ANC 5109</strain>
    </source>
</reference>
<protein>
    <submittedName>
        <fullName evidence="1">Uncharacterized protein</fullName>
    </submittedName>
</protein>
<proteinExistence type="predicted"/>
<gene>
    <name evidence="1" type="ORF">SAMN05421643_10974</name>
</gene>
<dbReference type="Proteomes" id="UP000199035">
    <property type="component" value="Unassembled WGS sequence"/>
</dbReference>
<dbReference type="RefSeq" id="WP_092689855.1">
    <property type="nucleotide sequence ID" value="NZ_FNPK01000009.1"/>
</dbReference>
<organism evidence="1 2">
    <name type="scientific">Acinetobacter kyonggiensis</name>
    <dbReference type="NCBI Taxonomy" id="595670"/>
    <lineage>
        <taxon>Bacteria</taxon>
        <taxon>Pseudomonadati</taxon>
        <taxon>Pseudomonadota</taxon>
        <taxon>Gammaproteobacteria</taxon>
        <taxon>Moraxellales</taxon>
        <taxon>Moraxellaceae</taxon>
        <taxon>Acinetobacter</taxon>
    </lineage>
</organism>
<name>A0A1H3JHA6_9GAMM</name>